<comment type="caution">
    <text evidence="1">The sequence shown here is derived from an EMBL/GenBank/DDBJ whole genome shotgun (WGS) entry which is preliminary data.</text>
</comment>
<accession>A0ACB8UI28</accession>
<dbReference type="Proteomes" id="UP001055072">
    <property type="component" value="Unassembled WGS sequence"/>
</dbReference>
<gene>
    <name evidence="1" type="ORF">BDY19DRAFT_902612</name>
</gene>
<sequence>MGGQERDFVYLDRIWGRRLTQKEAIEKMPQPDPVAGWVPMSRWMLTREDLENFIDETDFKTFCISQNLNSTSLLATPYLLAQTLVYCMGCSKLCLNTHKFLIEHCNEPEHLAVLSQTHPDMERWPAAELGPSNRVPVSREFEVKAREREIRERPDEEELWMEREVAGVLGEYGMTKPDLRTMGNEEVGKSDLNERGSKGDSVPVNKRGDAGVHSESEGGTRELSIGEELDLIIAVVELTQLE</sequence>
<name>A0ACB8UI28_9APHY</name>
<evidence type="ECO:0000313" key="1">
    <source>
        <dbReference type="EMBL" id="KAI0093908.1"/>
    </source>
</evidence>
<keyword evidence="2" id="KW-1185">Reference proteome</keyword>
<organism evidence="1 2">
    <name type="scientific">Irpex rosettiformis</name>
    <dbReference type="NCBI Taxonomy" id="378272"/>
    <lineage>
        <taxon>Eukaryota</taxon>
        <taxon>Fungi</taxon>
        <taxon>Dikarya</taxon>
        <taxon>Basidiomycota</taxon>
        <taxon>Agaricomycotina</taxon>
        <taxon>Agaricomycetes</taxon>
        <taxon>Polyporales</taxon>
        <taxon>Irpicaceae</taxon>
        <taxon>Irpex</taxon>
    </lineage>
</organism>
<evidence type="ECO:0000313" key="2">
    <source>
        <dbReference type="Proteomes" id="UP001055072"/>
    </source>
</evidence>
<proteinExistence type="predicted"/>
<protein>
    <submittedName>
        <fullName evidence="1">Uncharacterized protein</fullName>
    </submittedName>
</protein>
<dbReference type="EMBL" id="MU274901">
    <property type="protein sequence ID" value="KAI0093908.1"/>
    <property type="molecule type" value="Genomic_DNA"/>
</dbReference>
<reference evidence="1" key="1">
    <citation type="journal article" date="2021" name="Environ. Microbiol.">
        <title>Gene family expansions and transcriptome signatures uncover fungal adaptations to wood decay.</title>
        <authorList>
            <person name="Hage H."/>
            <person name="Miyauchi S."/>
            <person name="Viragh M."/>
            <person name="Drula E."/>
            <person name="Min B."/>
            <person name="Chaduli D."/>
            <person name="Navarro D."/>
            <person name="Favel A."/>
            <person name="Norest M."/>
            <person name="Lesage-Meessen L."/>
            <person name="Balint B."/>
            <person name="Merenyi Z."/>
            <person name="de Eugenio L."/>
            <person name="Morin E."/>
            <person name="Martinez A.T."/>
            <person name="Baldrian P."/>
            <person name="Stursova M."/>
            <person name="Martinez M.J."/>
            <person name="Novotny C."/>
            <person name="Magnuson J.K."/>
            <person name="Spatafora J.W."/>
            <person name="Maurice S."/>
            <person name="Pangilinan J."/>
            <person name="Andreopoulos W."/>
            <person name="LaButti K."/>
            <person name="Hundley H."/>
            <person name="Na H."/>
            <person name="Kuo A."/>
            <person name="Barry K."/>
            <person name="Lipzen A."/>
            <person name="Henrissat B."/>
            <person name="Riley R."/>
            <person name="Ahrendt S."/>
            <person name="Nagy L.G."/>
            <person name="Grigoriev I.V."/>
            <person name="Martin F."/>
            <person name="Rosso M.N."/>
        </authorList>
    </citation>
    <scope>NUCLEOTIDE SEQUENCE</scope>
    <source>
        <strain evidence="1">CBS 384.51</strain>
    </source>
</reference>